<sequence length="181" mass="20168">MEGWWWCGAALYDSGDDESRGGRKIINWPSNLNARIHSRSLETWYVSAFNLFSISPTMQALIPDFVADPSKSDEADRYHGIFFDRHLPRSILPYIRIHLHLRMHFDWRKLAAKIGTLAAFGPHLFVIIWAGSDITGGLLQAYDRAGYEPSNAISTAIGATSSVLGLSTSAHPADGIFLYKS</sequence>
<keyword evidence="1" id="KW-0472">Membrane</keyword>
<keyword evidence="3" id="KW-1185">Reference proteome</keyword>
<evidence type="ECO:0000313" key="2">
    <source>
        <dbReference type="EMBL" id="EKD17139.1"/>
    </source>
</evidence>
<evidence type="ECO:0000256" key="1">
    <source>
        <dbReference type="SAM" id="Phobius"/>
    </source>
</evidence>
<dbReference type="InParanoid" id="K1XWP2"/>
<name>K1XWP2_MARBU</name>
<accession>K1XWP2</accession>
<reference evidence="2 3" key="1">
    <citation type="journal article" date="2012" name="BMC Genomics">
        <title>Sequencing the genome of Marssonina brunnea reveals fungus-poplar co-evolution.</title>
        <authorList>
            <person name="Zhu S."/>
            <person name="Cao Y.-Z."/>
            <person name="Jiang C."/>
            <person name="Tan B.-Y."/>
            <person name="Wang Z."/>
            <person name="Feng S."/>
            <person name="Zhang L."/>
            <person name="Su X.-H."/>
            <person name="Brejova B."/>
            <person name="Vinar T."/>
            <person name="Xu M."/>
            <person name="Wang M.-X."/>
            <person name="Zhang S.-G."/>
            <person name="Huang M.-R."/>
            <person name="Wu R."/>
            <person name="Zhou Y."/>
        </authorList>
    </citation>
    <scope>NUCLEOTIDE SEQUENCE [LARGE SCALE GENOMIC DNA]</scope>
    <source>
        <strain evidence="2 3">MB_m1</strain>
    </source>
</reference>
<dbReference type="AlphaFoldDB" id="K1XWP2"/>
<dbReference type="KEGG" id="mbe:MBM_04716"/>
<keyword evidence="1" id="KW-1133">Transmembrane helix</keyword>
<evidence type="ECO:0000313" key="3">
    <source>
        <dbReference type="Proteomes" id="UP000006753"/>
    </source>
</evidence>
<keyword evidence="1" id="KW-0812">Transmembrane</keyword>
<proteinExistence type="predicted"/>
<organism evidence="2 3">
    <name type="scientific">Marssonina brunnea f. sp. multigermtubi (strain MB_m1)</name>
    <name type="common">Marssonina leaf spot fungus</name>
    <dbReference type="NCBI Taxonomy" id="1072389"/>
    <lineage>
        <taxon>Eukaryota</taxon>
        <taxon>Fungi</taxon>
        <taxon>Dikarya</taxon>
        <taxon>Ascomycota</taxon>
        <taxon>Pezizomycotina</taxon>
        <taxon>Leotiomycetes</taxon>
        <taxon>Helotiales</taxon>
        <taxon>Drepanopezizaceae</taxon>
        <taxon>Drepanopeziza</taxon>
    </lineage>
</organism>
<dbReference type="HOGENOM" id="CLU_1489312_0_0_1"/>
<dbReference type="Proteomes" id="UP000006753">
    <property type="component" value="Unassembled WGS sequence"/>
</dbReference>
<dbReference type="EMBL" id="JH921437">
    <property type="protein sequence ID" value="EKD17139.1"/>
    <property type="molecule type" value="Genomic_DNA"/>
</dbReference>
<protein>
    <submittedName>
        <fullName evidence="2">Uncharacterized protein</fullName>
    </submittedName>
</protein>
<gene>
    <name evidence="2" type="ORF">MBM_04716</name>
</gene>
<dbReference type="OrthoDB" id="10509971at2759"/>
<feature type="transmembrane region" description="Helical" evidence="1">
    <location>
        <begin position="110"/>
        <end position="130"/>
    </location>
</feature>